<comment type="caution">
    <text evidence="1">The sequence shown here is derived from an EMBL/GenBank/DDBJ whole genome shotgun (WGS) entry which is preliminary data.</text>
</comment>
<dbReference type="Proteomes" id="UP000821865">
    <property type="component" value="Chromosome 11"/>
</dbReference>
<evidence type="ECO:0000313" key="1">
    <source>
        <dbReference type="EMBL" id="KAH7970612.1"/>
    </source>
</evidence>
<reference evidence="1" key="1">
    <citation type="submission" date="2020-05" db="EMBL/GenBank/DDBJ databases">
        <title>Large-scale comparative analyses of tick genomes elucidate their genetic diversity and vector capacities.</title>
        <authorList>
            <person name="Jia N."/>
            <person name="Wang J."/>
            <person name="Shi W."/>
            <person name="Du L."/>
            <person name="Sun Y."/>
            <person name="Zhan W."/>
            <person name="Jiang J."/>
            <person name="Wang Q."/>
            <person name="Zhang B."/>
            <person name="Ji P."/>
            <person name="Sakyi L.B."/>
            <person name="Cui X."/>
            <person name="Yuan T."/>
            <person name="Jiang B."/>
            <person name="Yang W."/>
            <person name="Lam T.T.-Y."/>
            <person name="Chang Q."/>
            <person name="Ding S."/>
            <person name="Wang X."/>
            <person name="Zhu J."/>
            <person name="Ruan X."/>
            <person name="Zhao L."/>
            <person name="Wei J."/>
            <person name="Que T."/>
            <person name="Du C."/>
            <person name="Cheng J."/>
            <person name="Dai P."/>
            <person name="Han X."/>
            <person name="Huang E."/>
            <person name="Gao Y."/>
            <person name="Liu J."/>
            <person name="Shao H."/>
            <person name="Ye R."/>
            <person name="Li L."/>
            <person name="Wei W."/>
            <person name="Wang X."/>
            <person name="Wang C."/>
            <person name="Yang T."/>
            <person name="Huo Q."/>
            <person name="Li W."/>
            <person name="Guo W."/>
            <person name="Chen H."/>
            <person name="Zhou L."/>
            <person name="Ni X."/>
            <person name="Tian J."/>
            <person name="Zhou Y."/>
            <person name="Sheng Y."/>
            <person name="Liu T."/>
            <person name="Pan Y."/>
            <person name="Xia L."/>
            <person name="Li J."/>
            <person name="Zhao F."/>
            <person name="Cao W."/>
        </authorList>
    </citation>
    <scope>NUCLEOTIDE SEQUENCE</scope>
    <source>
        <strain evidence="1">Dsil-2018</strain>
    </source>
</reference>
<sequence>MALAFSSSDQAAIDRTADVSVDDVKPTVDCSELEFKYEVKRAIAWICENRFKKVALQFPDEMLVDSVKVTLALQASVPAELFILGDTSYGSCCVDEVAAEHILADAIIHFGHSCLSVPSRLPVLFVFGRSPCNTEGLQQGLQNVFPDPDARIVVLFDTQYDHCRCDIFAKISVQFRNAICSELVIPSMQQNVKDNSEDTKVITKCSRRIHLPENTSLADYSILFVGPENRTLTNIVFTFNNCVCYSYNPSTRETRQESLAVNRHLMRRYYLIEKAKDANIVGILVGTLGVQNYLSAIGHLKKLIRNAGKKPYTLVTGKLNVAKLANFQEVDVYVLVACPENTLLDSKEFFRPIVTPFELELALNPSREWSQTFSASFDDILPGGELYLELTEQSSQPEYDVSLITGKIRSLGVKDEPKDEGGATGGALVAKEGTVAVPGLHVAAAGSHQDEPQDAMTPRRTSSSESEATIVDGLLTSPEGNDVASAMKKQLVDELRAHGLLCYGCKDDLFERLMRDNASRRAIGPMDAPTSNQAAAANDRQANLEVPSADNVSLRAELNILRAQVSHTSTSDIHEVLNNTSLNFRIPAEQVTSSCHGALLYAPTDATRTAVSTQSPTSNNPASQDAETSMAQILATLVNTQVPLTNALSRGPPTTNPIHIHSTSDTSSAIPTYNGATQES</sequence>
<gene>
    <name evidence="1" type="ORF">HPB49_012087</name>
</gene>
<protein>
    <submittedName>
        <fullName evidence="1">Uncharacterized protein</fullName>
    </submittedName>
</protein>
<dbReference type="EMBL" id="CM023480">
    <property type="protein sequence ID" value="KAH7970612.1"/>
    <property type="molecule type" value="Genomic_DNA"/>
</dbReference>
<proteinExistence type="predicted"/>
<accession>A0ACB8DIS6</accession>
<keyword evidence="2" id="KW-1185">Reference proteome</keyword>
<name>A0ACB8DIS6_DERSI</name>
<evidence type="ECO:0000313" key="2">
    <source>
        <dbReference type="Proteomes" id="UP000821865"/>
    </source>
</evidence>
<organism evidence="1 2">
    <name type="scientific">Dermacentor silvarum</name>
    <name type="common">Tick</name>
    <dbReference type="NCBI Taxonomy" id="543639"/>
    <lineage>
        <taxon>Eukaryota</taxon>
        <taxon>Metazoa</taxon>
        <taxon>Ecdysozoa</taxon>
        <taxon>Arthropoda</taxon>
        <taxon>Chelicerata</taxon>
        <taxon>Arachnida</taxon>
        <taxon>Acari</taxon>
        <taxon>Parasitiformes</taxon>
        <taxon>Ixodida</taxon>
        <taxon>Ixodoidea</taxon>
        <taxon>Ixodidae</taxon>
        <taxon>Rhipicephalinae</taxon>
        <taxon>Dermacentor</taxon>
    </lineage>
</organism>